<protein>
    <submittedName>
        <fullName evidence="1">Uncharacterized protein</fullName>
    </submittedName>
</protein>
<gene>
    <name evidence="1" type="ORF">CINCED_3A013148</name>
</gene>
<evidence type="ECO:0000313" key="2">
    <source>
        <dbReference type="Proteomes" id="UP000325440"/>
    </source>
</evidence>
<dbReference type="EMBL" id="CABPRJ010000992">
    <property type="protein sequence ID" value="VVC34360.1"/>
    <property type="molecule type" value="Genomic_DNA"/>
</dbReference>
<reference evidence="1 2" key="1">
    <citation type="submission" date="2019-08" db="EMBL/GenBank/DDBJ databases">
        <authorList>
            <person name="Alioto T."/>
            <person name="Alioto T."/>
            <person name="Gomez Garrido J."/>
        </authorList>
    </citation>
    <scope>NUCLEOTIDE SEQUENCE [LARGE SCALE GENOMIC DNA]</scope>
</reference>
<dbReference type="AlphaFoldDB" id="A0A5E4MU33"/>
<name>A0A5E4MU33_9HEMI</name>
<sequence>MRHIDEFANQRTTHPLERRGFDCVRRCAGVHFAGDIRPEGESRSMAMPCSRISVHLPTPDGHLDSLRPELRPVAQCIDLGRVAQTYRRLTEPRALTEL</sequence>
<accession>A0A5E4MU33</accession>
<proteinExistence type="predicted"/>
<evidence type="ECO:0000313" key="1">
    <source>
        <dbReference type="EMBL" id="VVC34360.1"/>
    </source>
</evidence>
<keyword evidence="2" id="KW-1185">Reference proteome</keyword>
<organism evidence="1 2">
    <name type="scientific">Cinara cedri</name>
    <dbReference type="NCBI Taxonomy" id="506608"/>
    <lineage>
        <taxon>Eukaryota</taxon>
        <taxon>Metazoa</taxon>
        <taxon>Ecdysozoa</taxon>
        <taxon>Arthropoda</taxon>
        <taxon>Hexapoda</taxon>
        <taxon>Insecta</taxon>
        <taxon>Pterygota</taxon>
        <taxon>Neoptera</taxon>
        <taxon>Paraneoptera</taxon>
        <taxon>Hemiptera</taxon>
        <taxon>Sternorrhyncha</taxon>
        <taxon>Aphidomorpha</taxon>
        <taxon>Aphidoidea</taxon>
        <taxon>Aphididae</taxon>
        <taxon>Lachninae</taxon>
        <taxon>Cinara</taxon>
    </lineage>
</organism>
<dbReference type="Proteomes" id="UP000325440">
    <property type="component" value="Unassembled WGS sequence"/>
</dbReference>